<feature type="signal peptide" evidence="3">
    <location>
        <begin position="1"/>
        <end position="23"/>
    </location>
</feature>
<proteinExistence type="predicted"/>
<name>A0ABD3N307_9STRA</name>
<reference evidence="4 5" key="1">
    <citation type="submission" date="2024-10" db="EMBL/GenBank/DDBJ databases">
        <title>Updated reference genomes for cyclostephanoid diatoms.</title>
        <authorList>
            <person name="Roberts W.R."/>
            <person name="Alverson A.J."/>
        </authorList>
    </citation>
    <scope>NUCLEOTIDE SEQUENCE [LARGE SCALE GENOMIC DNA]</scope>
    <source>
        <strain evidence="4 5">AJA232-27</strain>
    </source>
</reference>
<keyword evidence="2" id="KW-1133">Transmembrane helix</keyword>
<dbReference type="AlphaFoldDB" id="A0ABD3N307"/>
<protein>
    <submittedName>
        <fullName evidence="4">Uncharacterized protein</fullName>
    </submittedName>
</protein>
<accession>A0ABD3N307</accession>
<dbReference type="EMBL" id="JALLBG020000043">
    <property type="protein sequence ID" value="KAL3770367.1"/>
    <property type="molecule type" value="Genomic_DNA"/>
</dbReference>
<dbReference type="Pfam" id="PF09996">
    <property type="entry name" value="DUF2237"/>
    <property type="match status" value="1"/>
</dbReference>
<dbReference type="Gene3D" id="3.30.56.110">
    <property type="entry name" value="Protein of unknown function DUF2237"/>
    <property type="match status" value="1"/>
</dbReference>
<keyword evidence="2" id="KW-0812">Transmembrane</keyword>
<dbReference type="InterPro" id="IPR018714">
    <property type="entry name" value="DUF2237"/>
</dbReference>
<evidence type="ECO:0000313" key="4">
    <source>
        <dbReference type="EMBL" id="KAL3770367.1"/>
    </source>
</evidence>
<organism evidence="4 5">
    <name type="scientific">Discostella pseudostelligera</name>
    <dbReference type="NCBI Taxonomy" id="259834"/>
    <lineage>
        <taxon>Eukaryota</taxon>
        <taxon>Sar</taxon>
        <taxon>Stramenopiles</taxon>
        <taxon>Ochrophyta</taxon>
        <taxon>Bacillariophyta</taxon>
        <taxon>Coscinodiscophyceae</taxon>
        <taxon>Thalassiosirophycidae</taxon>
        <taxon>Stephanodiscales</taxon>
        <taxon>Stephanodiscaceae</taxon>
        <taxon>Discostella</taxon>
    </lineage>
</organism>
<feature type="chain" id="PRO_5044802446" evidence="3">
    <location>
        <begin position="24"/>
        <end position="260"/>
    </location>
</feature>
<gene>
    <name evidence="4" type="ORF">ACHAWU_003587</name>
</gene>
<evidence type="ECO:0000256" key="3">
    <source>
        <dbReference type="SAM" id="SignalP"/>
    </source>
</evidence>
<evidence type="ECO:0000256" key="2">
    <source>
        <dbReference type="SAM" id="Phobius"/>
    </source>
</evidence>
<evidence type="ECO:0000313" key="5">
    <source>
        <dbReference type="Proteomes" id="UP001530293"/>
    </source>
</evidence>
<dbReference type="Proteomes" id="UP001530293">
    <property type="component" value="Unassembled WGS sequence"/>
</dbReference>
<evidence type="ECO:0000256" key="1">
    <source>
        <dbReference type="SAM" id="MobiDB-lite"/>
    </source>
</evidence>
<feature type="region of interest" description="Disordered" evidence="1">
    <location>
        <begin position="238"/>
        <end position="260"/>
    </location>
</feature>
<keyword evidence="5" id="KW-1185">Reference proteome</keyword>
<keyword evidence="3" id="KW-0732">Signal</keyword>
<sequence length="260" mass="27698">MPSRGAFLLVLSTIVGDTTLVASSTDVNSDGGAYQNILGSTLRSCSYDGTALTGYTRTGYCVDQDDDAGSHHICINLSSIASSGQNFCSVTGQSDWCSSTDMPCHEDPNDSTCAIENWCVCQWAFASYIEKAGGCDAIQEIQCDAINMKALEAYKSNTNKYGKALECLYKRCDLDMSSYSYALSSSMSSAANTVRNGSTATDTSSTRRIMIGIGVALAAVVGGLAYITIAKKRRGRANMMGEDDGSTGWKRDDMTTETSL</sequence>
<comment type="caution">
    <text evidence="4">The sequence shown here is derived from an EMBL/GenBank/DDBJ whole genome shotgun (WGS) entry which is preliminary data.</text>
</comment>
<feature type="transmembrane region" description="Helical" evidence="2">
    <location>
        <begin position="209"/>
        <end position="230"/>
    </location>
</feature>
<keyword evidence="2" id="KW-0472">Membrane</keyword>